<evidence type="ECO:0000256" key="1">
    <source>
        <dbReference type="SAM" id="MobiDB-lite"/>
    </source>
</evidence>
<dbReference type="AlphaFoldDB" id="A0AAV5ABX7"/>
<reference evidence="2" key="1">
    <citation type="submission" date="2021-10" db="EMBL/GenBank/DDBJ databases">
        <title>De novo Genome Assembly of Clathrus columnatus (Basidiomycota, Fungi) Using Illumina and Nanopore Sequence Data.</title>
        <authorList>
            <person name="Ogiso-Tanaka E."/>
            <person name="Itagaki H."/>
            <person name="Hosoya T."/>
            <person name="Hosaka K."/>
        </authorList>
    </citation>
    <scope>NUCLEOTIDE SEQUENCE</scope>
    <source>
        <strain evidence="2">MO-923</strain>
    </source>
</reference>
<dbReference type="EMBL" id="BPWL01000007">
    <property type="protein sequence ID" value="GJJ11850.1"/>
    <property type="molecule type" value="Genomic_DNA"/>
</dbReference>
<evidence type="ECO:0000313" key="2">
    <source>
        <dbReference type="EMBL" id="GJJ11850.1"/>
    </source>
</evidence>
<evidence type="ECO:0000313" key="3">
    <source>
        <dbReference type="Proteomes" id="UP001050691"/>
    </source>
</evidence>
<feature type="compositionally biased region" description="Low complexity" evidence="1">
    <location>
        <begin position="52"/>
        <end position="61"/>
    </location>
</feature>
<sequence length="114" mass="12607">MPPKKIPSTSGKPPSKQSKCDAVDTNLIVEGPRSRKPTVRALQGSNQKSESESIITEPEPTLALSPIQEVDETEEIKKSSMLYSHAFTNTEDCEFLNDHDIDTFSDSVEKELLS</sequence>
<gene>
    <name evidence="2" type="ORF">Clacol_006088</name>
</gene>
<keyword evidence="3" id="KW-1185">Reference proteome</keyword>
<name>A0AAV5ABX7_9AGAM</name>
<organism evidence="2 3">
    <name type="scientific">Clathrus columnatus</name>
    <dbReference type="NCBI Taxonomy" id="1419009"/>
    <lineage>
        <taxon>Eukaryota</taxon>
        <taxon>Fungi</taxon>
        <taxon>Dikarya</taxon>
        <taxon>Basidiomycota</taxon>
        <taxon>Agaricomycotina</taxon>
        <taxon>Agaricomycetes</taxon>
        <taxon>Phallomycetidae</taxon>
        <taxon>Phallales</taxon>
        <taxon>Clathraceae</taxon>
        <taxon>Clathrus</taxon>
    </lineage>
</organism>
<feature type="region of interest" description="Disordered" evidence="1">
    <location>
        <begin position="1"/>
        <end position="68"/>
    </location>
</feature>
<proteinExistence type="predicted"/>
<feature type="compositionally biased region" description="Polar residues" evidence="1">
    <location>
        <begin position="7"/>
        <end position="17"/>
    </location>
</feature>
<protein>
    <submittedName>
        <fullName evidence="2">Uncharacterized protein</fullName>
    </submittedName>
</protein>
<comment type="caution">
    <text evidence="2">The sequence shown here is derived from an EMBL/GenBank/DDBJ whole genome shotgun (WGS) entry which is preliminary data.</text>
</comment>
<dbReference type="Proteomes" id="UP001050691">
    <property type="component" value="Unassembled WGS sequence"/>
</dbReference>
<accession>A0AAV5ABX7</accession>